<dbReference type="RefSeq" id="WP_132120962.1">
    <property type="nucleotide sequence ID" value="NZ_SMJU01000015.1"/>
</dbReference>
<comment type="caution">
    <text evidence="2">The sequence shown here is derived from an EMBL/GenBank/DDBJ whole genome shotgun (WGS) entry which is preliminary data.</text>
</comment>
<dbReference type="Proteomes" id="UP000295706">
    <property type="component" value="Unassembled WGS sequence"/>
</dbReference>
<dbReference type="AlphaFoldDB" id="A0A4R4K3V7"/>
<reference evidence="2 3" key="1">
    <citation type="submission" date="2019-02" db="EMBL/GenBank/DDBJ databases">
        <title>Arundinibacter roseus gen. nov., sp. nov., a new member of the family Cytophagaceae.</title>
        <authorList>
            <person name="Szuroczki S."/>
            <person name="Khayer B."/>
            <person name="Sproer C."/>
            <person name="Toumi M."/>
            <person name="Szabo A."/>
            <person name="Felfoldi T."/>
            <person name="Schumann P."/>
            <person name="Toth E."/>
        </authorList>
    </citation>
    <scope>NUCLEOTIDE SEQUENCE [LARGE SCALE GENOMIC DNA]</scope>
    <source>
        <strain evidence="2 3">DMA-k-7a</strain>
    </source>
</reference>
<feature type="signal peptide" evidence="1">
    <location>
        <begin position="1"/>
        <end position="18"/>
    </location>
</feature>
<evidence type="ECO:0000256" key="1">
    <source>
        <dbReference type="SAM" id="SignalP"/>
    </source>
</evidence>
<evidence type="ECO:0000313" key="3">
    <source>
        <dbReference type="Proteomes" id="UP000295706"/>
    </source>
</evidence>
<evidence type="ECO:0008006" key="4">
    <source>
        <dbReference type="Google" id="ProtNLM"/>
    </source>
</evidence>
<evidence type="ECO:0000313" key="2">
    <source>
        <dbReference type="EMBL" id="TDB61111.1"/>
    </source>
</evidence>
<protein>
    <recommendedName>
        <fullName evidence="4">Outer membrane protein beta-barrel domain-containing protein</fullName>
    </recommendedName>
</protein>
<gene>
    <name evidence="2" type="ORF">EZE20_19785</name>
</gene>
<keyword evidence="3" id="KW-1185">Reference proteome</keyword>
<proteinExistence type="predicted"/>
<keyword evidence="1" id="KW-0732">Signal</keyword>
<sequence length="218" mass="24175">MKNILIALLTTFTLHAFASESDSTNKVYFSGGANGGILSFASVRQGGESVQAVPRYTLFFNVGTNLNIDASPFVGFFSGVNLSNVGMITRYDNDVKLKQRVYAVGVPLGIKFGKLDNAFGYGGVEAAFALNYKEKLFIDGDKVDKFNEWFSNRSTQVMPSVFVGFQKKGGFGVKAQYYLSNFLNPDFQQNGVKPYQGIESRIFFVTVSYSFDNIRFLH</sequence>
<dbReference type="OrthoDB" id="1118205at2"/>
<dbReference type="EMBL" id="SMJU01000015">
    <property type="protein sequence ID" value="TDB61111.1"/>
    <property type="molecule type" value="Genomic_DNA"/>
</dbReference>
<organism evidence="2 3">
    <name type="scientific">Arundinibacter roseus</name>
    <dbReference type="NCBI Taxonomy" id="2070510"/>
    <lineage>
        <taxon>Bacteria</taxon>
        <taxon>Pseudomonadati</taxon>
        <taxon>Bacteroidota</taxon>
        <taxon>Cytophagia</taxon>
        <taxon>Cytophagales</taxon>
        <taxon>Spirosomataceae</taxon>
        <taxon>Arundinibacter</taxon>
    </lineage>
</organism>
<feature type="chain" id="PRO_5020357029" description="Outer membrane protein beta-barrel domain-containing protein" evidence="1">
    <location>
        <begin position="19"/>
        <end position="218"/>
    </location>
</feature>
<accession>A0A4R4K3V7</accession>
<name>A0A4R4K3V7_9BACT</name>